<name>A0A379SZ89_SALER</name>
<keyword evidence="13 20" id="KW-0812">Transmembrane</keyword>
<comment type="similarity">
    <text evidence="6">Belongs to the peptidase M50B family.</text>
</comment>
<proteinExistence type="inferred from homology"/>
<dbReference type="PANTHER" id="PTHR46382">
    <property type="entry name" value="PHOSPHATIDATE CYTIDYLYLTRANSFERASE"/>
    <property type="match status" value="1"/>
</dbReference>
<keyword evidence="18" id="KW-0594">Phospholipid biosynthesis</keyword>
<dbReference type="GO" id="GO:0005886">
    <property type="term" value="C:plasma membrane"/>
    <property type="evidence" value="ECO:0007669"/>
    <property type="project" value="UniProtKB-SubCell"/>
</dbReference>
<keyword evidence="19" id="KW-1208">Phospholipid metabolism</keyword>
<evidence type="ECO:0000256" key="12">
    <source>
        <dbReference type="ARBA" id="ARBA00022679"/>
    </source>
</evidence>
<dbReference type="AlphaFoldDB" id="A0A379SZ89"/>
<feature type="transmembrane region" description="Helical" evidence="21">
    <location>
        <begin position="298"/>
        <end position="323"/>
    </location>
</feature>
<evidence type="ECO:0000256" key="9">
    <source>
        <dbReference type="ARBA" id="ARBA00019373"/>
    </source>
</evidence>
<keyword evidence="15 21" id="KW-1133">Transmembrane helix</keyword>
<dbReference type="CDD" id="cd06163">
    <property type="entry name" value="S2P-M50_PDZ_RseP-like"/>
    <property type="match status" value="1"/>
</dbReference>
<evidence type="ECO:0000256" key="19">
    <source>
        <dbReference type="ARBA" id="ARBA00023264"/>
    </source>
</evidence>
<gene>
    <name evidence="23" type="primary">cdsA</name>
    <name evidence="23" type="ORF">NCTC7304_04308</name>
</gene>
<evidence type="ECO:0000256" key="11">
    <source>
        <dbReference type="ARBA" id="ARBA00022516"/>
    </source>
</evidence>
<keyword evidence="14 20" id="KW-0548">Nucleotidyltransferase</keyword>
<comment type="similarity">
    <text evidence="7 20">Belongs to the CDS family.</text>
</comment>
<sequence length="445" mass="49626">MGVAFAEVSPDFCFCVNTRGHRCAFLLPPVGFAIITLVVCMLAAWEWGQLSGFAARSQRVWLAVLCGLLLALMLFLLPEYHHNIRQPLVEMSLWASLGWWVVALLLVLFYPGSAAIWRNSKTLRLIFGLLTIVPFFWGMLALRAWHYDENHYSGAIWLLYVMILVWGADSGAYMFGKLFGKHKLAPKVSPGKTWQGFIGGLATAALISWGYGMWANLNVAPVILLICSVVAALASVLGDLTESMFKREAGIKDSGHLIPGHGGILDRIDSLTAAVPVFACLSFTGVQDALTEGFMLSILWNLAAFIIALGVLITVHEFGHFWVARRCGVRVERFSIGFGKALWRRTDRYGTEYVIALIPLGGYVKMLDERAEPVAPELRRHAFNNKNGGPARRDYCRRSGCELHFCYLCLLAGLYYRRPRRSSGRWRNNAQLDCCAGANYAWYGT</sequence>
<evidence type="ECO:0000259" key="22">
    <source>
        <dbReference type="Pfam" id="PF02163"/>
    </source>
</evidence>
<comment type="catalytic activity">
    <reaction evidence="1 20">
        <text>a 1,2-diacyl-sn-glycero-3-phosphate + CTP + H(+) = a CDP-1,2-diacyl-sn-glycerol + diphosphate</text>
        <dbReference type="Rhea" id="RHEA:16229"/>
        <dbReference type="ChEBI" id="CHEBI:15378"/>
        <dbReference type="ChEBI" id="CHEBI:33019"/>
        <dbReference type="ChEBI" id="CHEBI:37563"/>
        <dbReference type="ChEBI" id="CHEBI:58332"/>
        <dbReference type="ChEBI" id="CHEBI:58608"/>
        <dbReference type="EC" id="2.7.7.41"/>
    </reaction>
</comment>
<dbReference type="NCBIfam" id="NF008635">
    <property type="entry name" value="PRK11624.1"/>
    <property type="match status" value="1"/>
</dbReference>
<reference evidence="23 24" key="1">
    <citation type="submission" date="2018-06" db="EMBL/GenBank/DDBJ databases">
        <authorList>
            <consortium name="Pathogen Informatics"/>
            <person name="Doyle S."/>
        </authorList>
    </citation>
    <scope>NUCLEOTIDE SEQUENCE [LARGE SCALE GENOMIC DNA]</scope>
    <source>
        <strain evidence="23 24">NCTC7304</strain>
    </source>
</reference>
<dbReference type="GO" id="GO:0016024">
    <property type="term" value="P:CDP-diacylglycerol biosynthetic process"/>
    <property type="evidence" value="ECO:0007669"/>
    <property type="project" value="UniProtKB-UniPathway"/>
</dbReference>
<organism evidence="23 24">
    <name type="scientific">Salmonella enterica subsp. arizonae</name>
    <dbReference type="NCBI Taxonomy" id="59203"/>
    <lineage>
        <taxon>Bacteria</taxon>
        <taxon>Pseudomonadati</taxon>
        <taxon>Pseudomonadota</taxon>
        <taxon>Gammaproteobacteria</taxon>
        <taxon>Enterobacterales</taxon>
        <taxon>Enterobacteriaceae</taxon>
        <taxon>Salmonella</taxon>
    </lineage>
</organism>
<evidence type="ECO:0000256" key="13">
    <source>
        <dbReference type="ARBA" id="ARBA00022692"/>
    </source>
</evidence>
<evidence type="ECO:0000313" key="24">
    <source>
        <dbReference type="Proteomes" id="UP000254762"/>
    </source>
</evidence>
<protein>
    <recommendedName>
        <fullName evidence="9 20">Phosphatidate cytidylyltransferase</fullName>
        <ecNumber evidence="8 20">2.7.7.41</ecNumber>
    </recommendedName>
</protein>
<evidence type="ECO:0000256" key="16">
    <source>
        <dbReference type="ARBA" id="ARBA00023098"/>
    </source>
</evidence>
<comment type="pathway">
    <text evidence="5">Lipid metabolism.</text>
</comment>
<evidence type="ECO:0000256" key="18">
    <source>
        <dbReference type="ARBA" id="ARBA00023209"/>
    </source>
</evidence>
<dbReference type="UniPathway" id="UPA00557">
    <property type="reaction ID" value="UER00614"/>
</dbReference>
<evidence type="ECO:0000313" key="23">
    <source>
        <dbReference type="EMBL" id="SUG34773.1"/>
    </source>
</evidence>
<dbReference type="PANTHER" id="PTHR46382:SF1">
    <property type="entry name" value="PHOSPHATIDATE CYTIDYLYLTRANSFERASE"/>
    <property type="match status" value="1"/>
</dbReference>
<dbReference type="InterPro" id="IPR000374">
    <property type="entry name" value="PC_trans"/>
</dbReference>
<evidence type="ECO:0000256" key="20">
    <source>
        <dbReference type="RuleBase" id="RU003938"/>
    </source>
</evidence>
<dbReference type="Pfam" id="PF02163">
    <property type="entry name" value="Peptidase_M50"/>
    <property type="match status" value="1"/>
</dbReference>
<comment type="pathway">
    <text evidence="4 20">Phospholipid metabolism; CDP-diacylglycerol biosynthesis; CDP-diacylglycerol from sn-glycerol 3-phosphate: step 3/3.</text>
</comment>
<evidence type="ECO:0000256" key="17">
    <source>
        <dbReference type="ARBA" id="ARBA00023136"/>
    </source>
</evidence>
<evidence type="ECO:0000256" key="14">
    <source>
        <dbReference type="ARBA" id="ARBA00022695"/>
    </source>
</evidence>
<dbReference type="InterPro" id="IPR008915">
    <property type="entry name" value="Peptidase_M50"/>
</dbReference>
<dbReference type="GO" id="GO:0004605">
    <property type="term" value="F:phosphatidate cytidylyltransferase activity"/>
    <property type="evidence" value="ECO:0007669"/>
    <property type="project" value="UniProtKB-EC"/>
</dbReference>
<feature type="transmembrane region" description="Helical" evidence="21">
    <location>
        <begin position="60"/>
        <end position="77"/>
    </location>
</feature>
<dbReference type="GO" id="GO:0006508">
    <property type="term" value="P:proteolysis"/>
    <property type="evidence" value="ECO:0007669"/>
    <property type="project" value="InterPro"/>
</dbReference>
<comment type="subcellular location">
    <subcellularLocation>
        <location evidence="3">Cell membrane</location>
        <topology evidence="3">Multi-pass membrane protein</topology>
    </subcellularLocation>
</comment>
<accession>A0A379SZ89</accession>
<evidence type="ECO:0000256" key="3">
    <source>
        <dbReference type="ARBA" id="ARBA00004651"/>
    </source>
</evidence>
<evidence type="ECO:0000256" key="1">
    <source>
        <dbReference type="ARBA" id="ARBA00001698"/>
    </source>
</evidence>
<comment type="cofactor">
    <cofactor evidence="2">
        <name>Zn(2+)</name>
        <dbReference type="ChEBI" id="CHEBI:29105"/>
    </cofactor>
</comment>
<keyword evidence="17 21" id="KW-0472">Membrane</keyword>
<evidence type="ECO:0000256" key="8">
    <source>
        <dbReference type="ARBA" id="ARBA00012487"/>
    </source>
</evidence>
<evidence type="ECO:0000256" key="21">
    <source>
        <dbReference type="SAM" id="Phobius"/>
    </source>
</evidence>
<dbReference type="EMBL" id="UGXD01000002">
    <property type="protein sequence ID" value="SUG34773.1"/>
    <property type="molecule type" value="Genomic_DNA"/>
</dbReference>
<feature type="transmembrane region" description="Helical" evidence="21">
    <location>
        <begin position="196"/>
        <end position="214"/>
    </location>
</feature>
<evidence type="ECO:0000256" key="6">
    <source>
        <dbReference type="ARBA" id="ARBA00007931"/>
    </source>
</evidence>
<dbReference type="Pfam" id="PF01148">
    <property type="entry name" value="CTP_transf_1"/>
    <property type="match status" value="1"/>
</dbReference>
<feature type="transmembrane region" description="Helical" evidence="21">
    <location>
        <begin position="26"/>
        <end position="48"/>
    </location>
</feature>
<keyword evidence="10" id="KW-1003">Cell membrane</keyword>
<evidence type="ECO:0000256" key="7">
    <source>
        <dbReference type="ARBA" id="ARBA00010185"/>
    </source>
</evidence>
<evidence type="ECO:0000256" key="15">
    <source>
        <dbReference type="ARBA" id="ARBA00022989"/>
    </source>
</evidence>
<evidence type="ECO:0000256" key="5">
    <source>
        <dbReference type="ARBA" id="ARBA00005189"/>
    </source>
</evidence>
<feature type="transmembrane region" description="Helical" evidence="21">
    <location>
        <begin position="157"/>
        <end position="175"/>
    </location>
</feature>
<evidence type="ECO:0000256" key="10">
    <source>
        <dbReference type="ARBA" id="ARBA00022475"/>
    </source>
</evidence>
<dbReference type="PROSITE" id="PS01315">
    <property type="entry name" value="CDS"/>
    <property type="match status" value="1"/>
</dbReference>
<evidence type="ECO:0000256" key="2">
    <source>
        <dbReference type="ARBA" id="ARBA00001947"/>
    </source>
</evidence>
<feature type="domain" description="Peptidase M50" evidence="22">
    <location>
        <begin position="304"/>
        <end position="372"/>
    </location>
</feature>
<keyword evidence="12 20" id="KW-0808">Transferase</keyword>
<keyword evidence="16" id="KW-0443">Lipid metabolism</keyword>
<dbReference type="Proteomes" id="UP000254762">
    <property type="component" value="Unassembled WGS sequence"/>
</dbReference>
<feature type="transmembrane region" description="Helical" evidence="21">
    <location>
        <begin position="97"/>
        <end position="117"/>
    </location>
</feature>
<evidence type="ECO:0000256" key="4">
    <source>
        <dbReference type="ARBA" id="ARBA00005119"/>
    </source>
</evidence>
<keyword evidence="11" id="KW-0444">Lipid biosynthesis</keyword>
<dbReference type="EC" id="2.7.7.41" evidence="8 20"/>
<feature type="transmembrane region" description="Helical" evidence="21">
    <location>
        <begin position="124"/>
        <end position="145"/>
    </location>
</feature>
<feature type="transmembrane region" description="Helical" evidence="21">
    <location>
        <begin position="220"/>
        <end position="238"/>
    </location>
</feature>